<dbReference type="PRINTS" id="PR00507">
    <property type="entry name" value="N12N6MTFRASE"/>
</dbReference>
<dbReference type="PANTHER" id="PTHR33841:SF1">
    <property type="entry name" value="DNA METHYLTRANSFERASE A"/>
    <property type="match status" value="1"/>
</dbReference>
<proteinExistence type="predicted"/>
<dbReference type="Gene3D" id="3.40.50.150">
    <property type="entry name" value="Vaccinia Virus protein VP39"/>
    <property type="match status" value="1"/>
</dbReference>
<dbReference type="InterPro" id="IPR050953">
    <property type="entry name" value="N4_N6_ade-DNA_methylase"/>
</dbReference>
<accession>X1PN59</accession>
<evidence type="ECO:0000256" key="4">
    <source>
        <dbReference type="ARBA" id="ARBA00047942"/>
    </source>
</evidence>
<dbReference type="EMBL" id="BARV01026397">
    <property type="protein sequence ID" value="GAI40460.1"/>
    <property type="molecule type" value="Genomic_DNA"/>
</dbReference>
<dbReference type="GO" id="GO:0009007">
    <property type="term" value="F:site-specific DNA-methyltransferase (adenine-specific) activity"/>
    <property type="evidence" value="ECO:0007669"/>
    <property type="project" value="UniProtKB-EC"/>
</dbReference>
<comment type="caution">
    <text evidence="5">The sequence shown here is derived from an EMBL/GenBank/DDBJ whole genome shotgun (WGS) entry which is preliminary data.</text>
</comment>
<dbReference type="SUPFAM" id="SSF53335">
    <property type="entry name" value="S-adenosyl-L-methionine-dependent methyltransferases"/>
    <property type="match status" value="1"/>
</dbReference>
<feature type="non-terminal residue" evidence="5">
    <location>
        <position position="263"/>
    </location>
</feature>
<gene>
    <name evidence="5" type="ORF">S06H3_42656</name>
</gene>
<reference evidence="5" key="1">
    <citation type="journal article" date="2014" name="Front. Microbiol.">
        <title>High frequency of phylogenetically diverse reductive dehalogenase-homologous genes in deep subseafloor sedimentary metagenomes.</title>
        <authorList>
            <person name="Kawai M."/>
            <person name="Futagami T."/>
            <person name="Toyoda A."/>
            <person name="Takaki Y."/>
            <person name="Nishi S."/>
            <person name="Hori S."/>
            <person name="Arai W."/>
            <person name="Tsubouchi T."/>
            <person name="Morono Y."/>
            <person name="Uchiyama I."/>
            <person name="Ito T."/>
            <person name="Fujiyama A."/>
            <person name="Inagaki F."/>
            <person name="Takami H."/>
        </authorList>
    </citation>
    <scope>NUCLEOTIDE SEQUENCE</scope>
    <source>
        <strain evidence="5">Expedition CK06-06</strain>
    </source>
</reference>
<evidence type="ECO:0000313" key="5">
    <source>
        <dbReference type="EMBL" id="GAI40460.1"/>
    </source>
</evidence>
<dbReference type="AlphaFoldDB" id="X1PN59"/>
<feature type="non-terminal residue" evidence="5">
    <location>
        <position position="1"/>
    </location>
</feature>
<evidence type="ECO:0000256" key="2">
    <source>
        <dbReference type="ARBA" id="ARBA00022603"/>
    </source>
</evidence>
<comment type="catalytic activity">
    <reaction evidence="4">
        <text>a 2'-deoxyadenosine in DNA + S-adenosyl-L-methionine = an N(6)-methyl-2'-deoxyadenosine in DNA + S-adenosyl-L-homocysteine + H(+)</text>
        <dbReference type="Rhea" id="RHEA:15197"/>
        <dbReference type="Rhea" id="RHEA-COMP:12418"/>
        <dbReference type="Rhea" id="RHEA-COMP:12419"/>
        <dbReference type="ChEBI" id="CHEBI:15378"/>
        <dbReference type="ChEBI" id="CHEBI:57856"/>
        <dbReference type="ChEBI" id="CHEBI:59789"/>
        <dbReference type="ChEBI" id="CHEBI:90615"/>
        <dbReference type="ChEBI" id="CHEBI:90616"/>
        <dbReference type="EC" id="2.1.1.72"/>
    </reaction>
</comment>
<protein>
    <recommendedName>
        <fullName evidence="1">site-specific DNA-methyltransferase (adenine-specific)</fullName>
        <ecNumber evidence="1">2.1.1.72</ecNumber>
    </recommendedName>
</protein>
<dbReference type="GO" id="GO:0032259">
    <property type="term" value="P:methylation"/>
    <property type="evidence" value="ECO:0007669"/>
    <property type="project" value="UniProtKB-KW"/>
</dbReference>
<keyword evidence="2" id="KW-0489">Methyltransferase</keyword>
<dbReference type="EC" id="2.1.1.72" evidence="1"/>
<evidence type="ECO:0000256" key="3">
    <source>
        <dbReference type="ARBA" id="ARBA00022679"/>
    </source>
</evidence>
<dbReference type="InterPro" id="IPR029063">
    <property type="entry name" value="SAM-dependent_MTases_sf"/>
</dbReference>
<name>X1PN59_9ZZZZ</name>
<dbReference type="PANTHER" id="PTHR33841">
    <property type="entry name" value="DNA METHYLTRANSFERASE YEEA-RELATED"/>
    <property type="match status" value="1"/>
</dbReference>
<keyword evidence="3" id="KW-0808">Transferase</keyword>
<organism evidence="5">
    <name type="scientific">marine sediment metagenome</name>
    <dbReference type="NCBI Taxonomy" id="412755"/>
    <lineage>
        <taxon>unclassified sequences</taxon>
        <taxon>metagenomes</taxon>
        <taxon>ecological metagenomes</taxon>
    </lineage>
</organism>
<evidence type="ECO:0000256" key="1">
    <source>
        <dbReference type="ARBA" id="ARBA00011900"/>
    </source>
</evidence>
<sequence length="263" mass="30528">DYSLQLLNRLMFLYFVQRKRWLGDDPEFIGVFWQAYKDSGEPEDTFFENWLSVLFFEAFNEKFQAGRSDRQHLPPEIRQALAMAPYLNGGLFTRNELDARHSFTVSDAIFRMLFDRFKGHKDPIAQTPGFLERYNFTIREDTPFDQEVAVDPEMIGKVYESLVNITFKGIEEEDLRGTAGIFYTPRVEIDLMCRLSLVDRLANNLGEKHKPLLYELVFAYEPEEKQAADDRATRANLWPELNRLLQEITVLDPACGSGSFLVG</sequence>